<proteinExistence type="predicted"/>
<feature type="compositionally biased region" description="Basic and acidic residues" evidence="1">
    <location>
        <begin position="73"/>
        <end position="89"/>
    </location>
</feature>
<keyword evidence="3" id="KW-1185">Reference proteome</keyword>
<dbReference type="Proteomes" id="UP001295444">
    <property type="component" value="Chromosome 07"/>
</dbReference>
<sequence>MVCVKLPCTWLCERKCDLHSSATGLAPHIIGLQDPPDSIIDSSSITEDLFEEVALLPYAVTLLQDSEEEEDYHESRNKSIESIERWINE</sequence>
<gene>
    <name evidence="2" type="ORF">PECUL_23A061998</name>
</gene>
<accession>A0AAD1SKR5</accession>
<evidence type="ECO:0000256" key="1">
    <source>
        <dbReference type="SAM" id="MobiDB-lite"/>
    </source>
</evidence>
<evidence type="ECO:0000313" key="2">
    <source>
        <dbReference type="EMBL" id="CAH2304980.1"/>
    </source>
</evidence>
<reference evidence="2" key="1">
    <citation type="submission" date="2022-03" db="EMBL/GenBank/DDBJ databases">
        <authorList>
            <person name="Alioto T."/>
            <person name="Alioto T."/>
            <person name="Gomez Garrido J."/>
        </authorList>
    </citation>
    <scope>NUCLEOTIDE SEQUENCE</scope>
</reference>
<organism evidence="2 3">
    <name type="scientific">Pelobates cultripes</name>
    <name type="common">Western spadefoot toad</name>
    <dbReference type="NCBI Taxonomy" id="61616"/>
    <lineage>
        <taxon>Eukaryota</taxon>
        <taxon>Metazoa</taxon>
        <taxon>Chordata</taxon>
        <taxon>Craniata</taxon>
        <taxon>Vertebrata</taxon>
        <taxon>Euteleostomi</taxon>
        <taxon>Amphibia</taxon>
        <taxon>Batrachia</taxon>
        <taxon>Anura</taxon>
        <taxon>Pelobatoidea</taxon>
        <taxon>Pelobatidae</taxon>
        <taxon>Pelobates</taxon>
    </lineage>
</organism>
<evidence type="ECO:0000313" key="3">
    <source>
        <dbReference type="Proteomes" id="UP001295444"/>
    </source>
</evidence>
<dbReference type="AlphaFoldDB" id="A0AAD1SKR5"/>
<protein>
    <submittedName>
        <fullName evidence="2">Uncharacterized protein</fullName>
    </submittedName>
</protein>
<feature type="region of interest" description="Disordered" evidence="1">
    <location>
        <begin position="70"/>
        <end position="89"/>
    </location>
</feature>
<dbReference type="EMBL" id="OW240918">
    <property type="protein sequence ID" value="CAH2304980.1"/>
    <property type="molecule type" value="Genomic_DNA"/>
</dbReference>
<name>A0AAD1SKR5_PELCU</name>